<keyword evidence="7" id="KW-1185">Reference proteome</keyword>
<keyword evidence="3" id="KW-0677">Repeat</keyword>
<dbReference type="InterPro" id="IPR003591">
    <property type="entry name" value="Leu-rich_rpt_typical-subtyp"/>
</dbReference>
<dbReference type="CTD" id="36340027"/>
<dbReference type="Proteomes" id="UP000019149">
    <property type="component" value="Unassembled WGS sequence"/>
</dbReference>
<dbReference type="STRING" id="6210.W6UIH4"/>
<evidence type="ECO:0000259" key="5">
    <source>
        <dbReference type="PROSITE" id="PS50835"/>
    </source>
</evidence>
<evidence type="ECO:0000256" key="4">
    <source>
        <dbReference type="ARBA" id="ARBA00023157"/>
    </source>
</evidence>
<evidence type="ECO:0000313" key="7">
    <source>
        <dbReference type="Proteomes" id="UP000019149"/>
    </source>
</evidence>
<dbReference type="SMART" id="SM00408">
    <property type="entry name" value="IGc2"/>
    <property type="match status" value="1"/>
</dbReference>
<organism evidence="6 7">
    <name type="scientific">Echinococcus granulosus</name>
    <name type="common">Hydatid tapeworm</name>
    <dbReference type="NCBI Taxonomy" id="6210"/>
    <lineage>
        <taxon>Eukaryota</taxon>
        <taxon>Metazoa</taxon>
        <taxon>Spiralia</taxon>
        <taxon>Lophotrochozoa</taxon>
        <taxon>Platyhelminthes</taxon>
        <taxon>Cestoda</taxon>
        <taxon>Eucestoda</taxon>
        <taxon>Cyclophyllidea</taxon>
        <taxon>Taeniidae</taxon>
        <taxon>Echinococcus</taxon>
        <taxon>Echinococcus granulosus group</taxon>
    </lineage>
</organism>
<evidence type="ECO:0000256" key="2">
    <source>
        <dbReference type="ARBA" id="ARBA00022729"/>
    </source>
</evidence>
<dbReference type="InterPro" id="IPR036179">
    <property type="entry name" value="Ig-like_dom_sf"/>
</dbReference>
<dbReference type="Gene3D" id="2.60.40.10">
    <property type="entry name" value="Immunoglobulins"/>
    <property type="match status" value="1"/>
</dbReference>
<dbReference type="InterPro" id="IPR007110">
    <property type="entry name" value="Ig-like_dom"/>
</dbReference>
<name>W6UIH4_ECHGR</name>
<reference evidence="6 7" key="1">
    <citation type="journal article" date="2013" name="Nat. Genet.">
        <title>The genome of the hydatid tapeworm Echinococcus granulosus.</title>
        <authorList>
            <person name="Zheng H."/>
            <person name="Zhang W."/>
            <person name="Zhang L."/>
            <person name="Zhang Z."/>
            <person name="Li J."/>
            <person name="Lu G."/>
            <person name="Zhu Y."/>
            <person name="Wang Y."/>
            <person name="Huang Y."/>
            <person name="Liu J."/>
            <person name="Kang H."/>
            <person name="Chen J."/>
            <person name="Wang L."/>
            <person name="Chen A."/>
            <person name="Yu S."/>
            <person name="Gao Z."/>
            <person name="Jin L."/>
            <person name="Gu W."/>
            <person name="Wang Z."/>
            <person name="Zhao L."/>
            <person name="Shi B."/>
            <person name="Wen H."/>
            <person name="Lin R."/>
            <person name="Jones M.K."/>
            <person name="Brejova B."/>
            <person name="Vinar T."/>
            <person name="Zhao G."/>
            <person name="McManus D.P."/>
            <person name="Chen Z."/>
            <person name="Zhou Y."/>
            <person name="Wang S."/>
        </authorList>
    </citation>
    <scope>NUCLEOTIDE SEQUENCE [LARGE SCALE GENOMIC DNA]</scope>
</reference>
<dbReference type="PROSITE" id="PS50835">
    <property type="entry name" value="IG_LIKE"/>
    <property type="match status" value="1"/>
</dbReference>
<dbReference type="PANTHER" id="PTHR24366:SF96">
    <property type="entry name" value="LEUCINE RICH REPEAT CONTAINING 53"/>
    <property type="match status" value="1"/>
</dbReference>
<dbReference type="InterPro" id="IPR013783">
    <property type="entry name" value="Ig-like_fold"/>
</dbReference>
<dbReference type="InterPro" id="IPR032675">
    <property type="entry name" value="LRR_dom_sf"/>
</dbReference>
<accession>W6UIH4</accession>
<feature type="domain" description="Ig-like" evidence="5">
    <location>
        <begin position="177"/>
        <end position="286"/>
    </location>
</feature>
<dbReference type="Pfam" id="PF13927">
    <property type="entry name" value="Ig_3"/>
    <property type="match status" value="1"/>
</dbReference>
<dbReference type="GeneID" id="36340027"/>
<keyword evidence="4" id="KW-1015">Disulfide bond</keyword>
<evidence type="ECO:0000256" key="1">
    <source>
        <dbReference type="ARBA" id="ARBA00022614"/>
    </source>
</evidence>
<dbReference type="Pfam" id="PF00560">
    <property type="entry name" value="LRR_1"/>
    <property type="match status" value="2"/>
</dbReference>
<dbReference type="SMART" id="SM00409">
    <property type="entry name" value="IG"/>
    <property type="match status" value="1"/>
</dbReference>
<dbReference type="SUPFAM" id="SSF48726">
    <property type="entry name" value="Immunoglobulin"/>
    <property type="match status" value="1"/>
</dbReference>
<gene>
    <name evidence="6" type="ORF">EGR_04312</name>
</gene>
<dbReference type="KEGG" id="egl:EGR_04312"/>
<dbReference type="OrthoDB" id="6240959at2759"/>
<dbReference type="SUPFAM" id="SSF52058">
    <property type="entry name" value="L domain-like"/>
    <property type="match status" value="1"/>
</dbReference>
<keyword evidence="1" id="KW-0433">Leucine-rich repeat</keyword>
<dbReference type="EMBL" id="APAU02000026">
    <property type="protein sequence ID" value="EUB60873.1"/>
    <property type="molecule type" value="Genomic_DNA"/>
</dbReference>
<dbReference type="OMA" id="RYFGTPC"/>
<dbReference type="InterPro" id="IPR001611">
    <property type="entry name" value="Leu-rich_rpt"/>
</dbReference>
<dbReference type="InterPro" id="IPR003599">
    <property type="entry name" value="Ig_sub"/>
</dbReference>
<keyword evidence="2" id="KW-0732">Signal</keyword>
<evidence type="ECO:0000256" key="3">
    <source>
        <dbReference type="ARBA" id="ARBA00022737"/>
    </source>
</evidence>
<comment type="caution">
    <text evidence="6">The sequence shown here is derived from an EMBL/GenBank/DDBJ whole genome shotgun (WGS) entry which is preliminary data.</text>
</comment>
<evidence type="ECO:0000313" key="6">
    <source>
        <dbReference type="EMBL" id="EUB60873.1"/>
    </source>
</evidence>
<protein>
    <submittedName>
        <fullName evidence="6">Leucine-rich repeat-containing protein 4C</fullName>
    </submittedName>
</protein>
<dbReference type="InterPro" id="IPR000483">
    <property type="entry name" value="Cys-rich_flank_reg_C"/>
</dbReference>
<dbReference type="InterPro" id="IPR003598">
    <property type="entry name" value="Ig_sub2"/>
</dbReference>
<dbReference type="SMART" id="SM00369">
    <property type="entry name" value="LRR_TYP"/>
    <property type="match status" value="2"/>
</dbReference>
<sequence length="286" mass="32052">MERNLLWKITDHAFHAVPRLQRLLLRGNRLAVQAGSFSIVALLQLKQLRELDLSENPLGQLLANFFPPSLLELRLENTIPGLVFQPTALSELKNLQELSLANNSFNGLPIHLDSELRSLRNLKRLYLNGNTWNCDCHLTWLARIARGLNATALCYSPEALKNRMIANLPLAEFQCAPVALNKNGVENRITEVEVGSTVTMVCHFYAEPRGRVRWFRGQMEGEEGEVEPTAITAVKRGVVERVLGDSLTKTNLTLREVQAGVDDGVYRCEAENARGKDAVVFRIRAS</sequence>
<dbReference type="RefSeq" id="XP_024352069.1">
    <property type="nucleotide sequence ID" value="XM_024493561.1"/>
</dbReference>
<dbReference type="Gene3D" id="3.80.10.10">
    <property type="entry name" value="Ribonuclease Inhibitor"/>
    <property type="match status" value="1"/>
</dbReference>
<dbReference type="AlphaFoldDB" id="W6UIH4"/>
<dbReference type="PANTHER" id="PTHR24366">
    <property type="entry name" value="IG(IMMUNOGLOBULIN) AND LRR(LEUCINE RICH REPEAT) DOMAINS"/>
    <property type="match status" value="1"/>
</dbReference>
<proteinExistence type="predicted"/>
<dbReference type="SMART" id="SM00082">
    <property type="entry name" value="LRRCT"/>
    <property type="match status" value="1"/>
</dbReference>